<dbReference type="Proteomes" id="UP001153076">
    <property type="component" value="Unassembled WGS sequence"/>
</dbReference>
<dbReference type="PROSITE" id="PS00028">
    <property type="entry name" value="ZINC_FINGER_C2H2_1"/>
    <property type="match status" value="2"/>
</dbReference>
<keyword evidence="4" id="KW-0862">Zinc</keyword>
<feature type="compositionally biased region" description="Polar residues" evidence="8">
    <location>
        <begin position="127"/>
        <end position="140"/>
    </location>
</feature>
<feature type="region of interest" description="Disordered" evidence="8">
    <location>
        <begin position="116"/>
        <end position="144"/>
    </location>
</feature>
<sequence length="253" mass="26517">MAMEALNSAETTPPMPALSFSEELVNESFTKKKRSRRPRNIDDSNPSPPSEDEYLALCLIMLARGGPTTTFASASASASASDANNTSSTVPDNSPAKSSYKCSVCEKVFPSYQALGGHKASHRKSTSETAAAQQPPSSGGATAAGRAKSHVCTICNKSFPTGQALGGHKRCHYEGGVTTAKSSANSAVSDGAAATSTVTHSRIDFDLNLPALPDNVSVVDFDGAAWNCSFDQEVESPHPLKKARPFTFAIGER</sequence>
<feature type="compositionally biased region" description="Low complexity" evidence="8">
    <location>
        <begin position="77"/>
        <end position="89"/>
    </location>
</feature>
<evidence type="ECO:0000313" key="11">
    <source>
        <dbReference type="Proteomes" id="UP001153076"/>
    </source>
</evidence>
<comment type="caution">
    <text evidence="10">The sequence shown here is derived from an EMBL/GenBank/DDBJ whole genome shotgun (WGS) entry which is preliminary data.</text>
</comment>
<keyword evidence="6" id="KW-0804">Transcription</keyword>
<evidence type="ECO:0000256" key="6">
    <source>
        <dbReference type="ARBA" id="ARBA00023163"/>
    </source>
</evidence>
<reference evidence="10" key="1">
    <citation type="submission" date="2022-04" db="EMBL/GenBank/DDBJ databases">
        <title>Carnegiea gigantea Genome sequencing and assembly v2.</title>
        <authorList>
            <person name="Copetti D."/>
            <person name="Sanderson M.J."/>
            <person name="Burquez A."/>
            <person name="Wojciechowski M.F."/>
        </authorList>
    </citation>
    <scope>NUCLEOTIDE SEQUENCE</scope>
    <source>
        <strain evidence="10">SGP5-SGP5p</strain>
        <tissue evidence="10">Aerial part</tissue>
    </source>
</reference>
<dbReference type="GO" id="GO:0000976">
    <property type="term" value="F:transcription cis-regulatory region binding"/>
    <property type="evidence" value="ECO:0007669"/>
    <property type="project" value="TreeGrafter"/>
</dbReference>
<evidence type="ECO:0000256" key="1">
    <source>
        <dbReference type="ARBA" id="ARBA00022723"/>
    </source>
</evidence>
<evidence type="ECO:0000256" key="8">
    <source>
        <dbReference type="SAM" id="MobiDB-lite"/>
    </source>
</evidence>
<dbReference type="GO" id="GO:0008270">
    <property type="term" value="F:zinc ion binding"/>
    <property type="evidence" value="ECO:0007669"/>
    <property type="project" value="UniProtKB-KW"/>
</dbReference>
<dbReference type="InterPro" id="IPR013087">
    <property type="entry name" value="Znf_C2H2_type"/>
</dbReference>
<dbReference type="OrthoDB" id="40579at2759"/>
<protein>
    <recommendedName>
        <fullName evidence="9">C2H2-type domain-containing protein</fullName>
    </recommendedName>
</protein>
<name>A0A9Q1JNH5_9CARY</name>
<dbReference type="PANTHER" id="PTHR45988:SF90">
    <property type="entry name" value="ZINC FINGER PROTEIN ZAT10-LIKE"/>
    <property type="match status" value="1"/>
</dbReference>
<dbReference type="PROSITE" id="PS50157">
    <property type="entry name" value="ZINC_FINGER_C2H2_2"/>
    <property type="match status" value="2"/>
</dbReference>
<dbReference type="Gene3D" id="3.30.160.60">
    <property type="entry name" value="Classic Zinc Finger"/>
    <property type="match status" value="1"/>
</dbReference>
<dbReference type="SUPFAM" id="SSF57667">
    <property type="entry name" value="beta-beta-alpha zinc fingers"/>
    <property type="match status" value="1"/>
</dbReference>
<dbReference type="PANTHER" id="PTHR45988">
    <property type="entry name" value="C2H2 TYPE ZINC FINGER TRANSCRIPTION FACTOR FAMILY-RELATED"/>
    <property type="match status" value="1"/>
</dbReference>
<dbReference type="AlphaFoldDB" id="A0A9Q1JNH5"/>
<proteinExistence type="predicted"/>
<feature type="region of interest" description="Disordered" evidence="8">
    <location>
        <begin position="1"/>
        <end position="50"/>
    </location>
</feature>
<keyword evidence="11" id="KW-1185">Reference proteome</keyword>
<dbReference type="InterPro" id="IPR044653">
    <property type="entry name" value="AZF1/2/3-like"/>
</dbReference>
<evidence type="ECO:0000259" key="9">
    <source>
        <dbReference type="PROSITE" id="PS50157"/>
    </source>
</evidence>
<accession>A0A9Q1JNH5</accession>
<organism evidence="10 11">
    <name type="scientific">Carnegiea gigantea</name>
    <dbReference type="NCBI Taxonomy" id="171969"/>
    <lineage>
        <taxon>Eukaryota</taxon>
        <taxon>Viridiplantae</taxon>
        <taxon>Streptophyta</taxon>
        <taxon>Embryophyta</taxon>
        <taxon>Tracheophyta</taxon>
        <taxon>Spermatophyta</taxon>
        <taxon>Magnoliopsida</taxon>
        <taxon>eudicotyledons</taxon>
        <taxon>Gunneridae</taxon>
        <taxon>Pentapetalae</taxon>
        <taxon>Caryophyllales</taxon>
        <taxon>Cactineae</taxon>
        <taxon>Cactaceae</taxon>
        <taxon>Cactoideae</taxon>
        <taxon>Echinocereeae</taxon>
        <taxon>Carnegiea</taxon>
    </lineage>
</organism>
<evidence type="ECO:0000313" key="10">
    <source>
        <dbReference type="EMBL" id="KAJ8428091.1"/>
    </source>
</evidence>
<evidence type="ECO:0000256" key="2">
    <source>
        <dbReference type="ARBA" id="ARBA00022737"/>
    </source>
</evidence>
<keyword evidence="3 7" id="KW-0863">Zinc-finger</keyword>
<keyword evidence="5" id="KW-0805">Transcription regulation</keyword>
<keyword evidence="1" id="KW-0479">Metal-binding</keyword>
<evidence type="ECO:0000256" key="7">
    <source>
        <dbReference type="PROSITE-ProRule" id="PRU00042"/>
    </source>
</evidence>
<feature type="domain" description="C2H2-type" evidence="9">
    <location>
        <begin position="100"/>
        <end position="127"/>
    </location>
</feature>
<gene>
    <name evidence="10" type="ORF">Cgig2_024803</name>
</gene>
<feature type="domain" description="C2H2-type" evidence="9">
    <location>
        <begin position="150"/>
        <end position="172"/>
    </location>
</feature>
<dbReference type="Pfam" id="PF13912">
    <property type="entry name" value="zf-C2H2_6"/>
    <property type="match status" value="2"/>
</dbReference>
<keyword evidence="2" id="KW-0677">Repeat</keyword>
<evidence type="ECO:0000256" key="5">
    <source>
        <dbReference type="ARBA" id="ARBA00023015"/>
    </source>
</evidence>
<evidence type="ECO:0000256" key="3">
    <source>
        <dbReference type="ARBA" id="ARBA00022771"/>
    </source>
</evidence>
<dbReference type="GO" id="GO:0003700">
    <property type="term" value="F:DNA-binding transcription factor activity"/>
    <property type="evidence" value="ECO:0007669"/>
    <property type="project" value="InterPro"/>
</dbReference>
<feature type="region of interest" description="Disordered" evidence="8">
    <location>
        <begin position="77"/>
        <end position="98"/>
    </location>
</feature>
<dbReference type="GO" id="GO:0005634">
    <property type="term" value="C:nucleus"/>
    <property type="evidence" value="ECO:0007669"/>
    <property type="project" value="TreeGrafter"/>
</dbReference>
<dbReference type="EMBL" id="JAKOGI010001053">
    <property type="protein sequence ID" value="KAJ8428091.1"/>
    <property type="molecule type" value="Genomic_DNA"/>
</dbReference>
<evidence type="ECO:0000256" key="4">
    <source>
        <dbReference type="ARBA" id="ARBA00022833"/>
    </source>
</evidence>
<dbReference type="InterPro" id="IPR036236">
    <property type="entry name" value="Znf_C2H2_sf"/>
</dbReference>
<dbReference type="SMART" id="SM00355">
    <property type="entry name" value="ZnF_C2H2"/>
    <property type="match status" value="2"/>
</dbReference>